<dbReference type="InterPro" id="IPR050615">
    <property type="entry name" value="ATP-dep_DNA_Helicase"/>
</dbReference>
<name>A0A8S5S024_9CAUD</name>
<evidence type="ECO:0000256" key="3">
    <source>
        <dbReference type="ARBA" id="ARBA00022806"/>
    </source>
</evidence>
<evidence type="ECO:0000313" key="6">
    <source>
        <dbReference type="EMBL" id="DAF44281.1"/>
    </source>
</evidence>
<dbReference type="GO" id="GO:0004386">
    <property type="term" value="F:helicase activity"/>
    <property type="evidence" value="ECO:0007669"/>
    <property type="project" value="UniProtKB-KW"/>
</dbReference>
<protein>
    <submittedName>
        <fullName evidence="6">Chromatin remodeling complex ATPase</fullName>
    </submittedName>
</protein>
<dbReference type="SUPFAM" id="SSF52540">
    <property type="entry name" value="P-loop containing nucleoside triphosphate hydrolases"/>
    <property type="match status" value="1"/>
</dbReference>
<reference evidence="6" key="1">
    <citation type="journal article" date="2021" name="Proc. Natl. Acad. Sci. U.S.A.">
        <title>A Catalog of Tens of Thousands of Viruses from Human Metagenomes Reveals Hidden Associations with Chronic Diseases.</title>
        <authorList>
            <person name="Tisza M.J."/>
            <person name="Buck C.B."/>
        </authorList>
    </citation>
    <scope>NUCLEOTIDE SEQUENCE</scope>
    <source>
        <strain evidence="6">Ct8Lf7</strain>
    </source>
</reference>
<dbReference type="InterPro" id="IPR006935">
    <property type="entry name" value="Helicase/UvrB_N"/>
</dbReference>
<dbReference type="Pfam" id="PF04851">
    <property type="entry name" value="ResIII"/>
    <property type="match status" value="2"/>
</dbReference>
<dbReference type="SMART" id="SM00487">
    <property type="entry name" value="DEXDc"/>
    <property type="match status" value="1"/>
</dbReference>
<keyword evidence="4" id="KW-0067">ATP-binding</keyword>
<dbReference type="PANTHER" id="PTHR11274">
    <property type="entry name" value="RAD25/XP-B DNA REPAIR HELICASE"/>
    <property type="match status" value="1"/>
</dbReference>
<dbReference type="GO" id="GO:0016787">
    <property type="term" value="F:hydrolase activity"/>
    <property type="evidence" value="ECO:0007669"/>
    <property type="project" value="UniProtKB-KW"/>
</dbReference>
<accession>A0A8S5S024</accession>
<keyword evidence="2" id="KW-0378">Hydrolase</keyword>
<evidence type="ECO:0000256" key="2">
    <source>
        <dbReference type="ARBA" id="ARBA00022801"/>
    </source>
</evidence>
<evidence type="ECO:0000259" key="5">
    <source>
        <dbReference type="PROSITE" id="PS51192"/>
    </source>
</evidence>
<dbReference type="Pfam" id="PF00271">
    <property type="entry name" value="Helicase_C"/>
    <property type="match status" value="1"/>
</dbReference>
<dbReference type="InterPro" id="IPR014001">
    <property type="entry name" value="Helicase_ATP-bd"/>
</dbReference>
<dbReference type="PANTHER" id="PTHR11274:SF0">
    <property type="entry name" value="GENERAL TRANSCRIPTION AND DNA REPAIR FACTOR IIH HELICASE SUBUNIT XPB"/>
    <property type="match status" value="1"/>
</dbReference>
<organism evidence="6">
    <name type="scientific">Podoviridae sp. ct8Lf7</name>
    <dbReference type="NCBI Taxonomy" id="2827723"/>
    <lineage>
        <taxon>Viruses</taxon>
        <taxon>Duplodnaviria</taxon>
        <taxon>Heunggongvirae</taxon>
        <taxon>Uroviricota</taxon>
        <taxon>Caudoviricetes</taxon>
    </lineage>
</organism>
<keyword evidence="1" id="KW-0547">Nucleotide-binding</keyword>
<keyword evidence="3" id="KW-0347">Helicase</keyword>
<evidence type="ECO:0000256" key="4">
    <source>
        <dbReference type="ARBA" id="ARBA00022840"/>
    </source>
</evidence>
<feature type="domain" description="Helicase ATP-binding" evidence="5">
    <location>
        <begin position="19"/>
        <end position="152"/>
    </location>
</feature>
<dbReference type="GO" id="GO:0003677">
    <property type="term" value="F:DNA binding"/>
    <property type="evidence" value="ECO:0007669"/>
    <property type="project" value="InterPro"/>
</dbReference>
<dbReference type="GO" id="GO:0005524">
    <property type="term" value="F:ATP binding"/>
    <property type="evidence" value="ECO:0007669"/>
    <property type="project" value="UniProtKB-KW"/>
</dbReference>
<evidence type="ECO:0000256" key="1">
    <source>
        <dbReference type="ARBA" id="ARBA00022741"/>
    </source>
</evidence>
<dbReference type="EMBL" id="BK032511">
    <property type="protein sequence ID" value="DAF44281.1"/>
    <property type="molecule type" value="Genomic_DNA"/>
</dbReference>
<dbReference type="InterPro" id="IPR027417">
    <property type="entry name" value="P-loop_NTPase"/>
</dbReference>
<dbReference type="InterPro" id="IPR001650">
    <property type="entry name" value="Helicase_C-like"/>
</dbReference>
<proteinExistence type="predicted"/>
<sequence length="424" mass="48482">MKDLFTPVTRDERQEQCKRAWLLNKGKGTIEACTGFGKTRCALNCLKAVLSKYPAIRVLVVVPTELLKNQWVSIIDKEALGLNVEVQIVNTIAKNGYECDFLIIDEIHRTAANTLQFIFSRVRYKLILGLTATLERLDGRHTIIEKYCPVVDSVPIEVAKANGWVSDFVEYQVVITVDDIEEYRSQNREFTEHFEFFNFDFELAMSMVGKDGLKNRLNYRNQICSSSDKASLSDCLKQITYHSVGFMRTMQARKKFIYNHPAKLQIAREIIAHRLDKKIITFSANTKMAEKIGIGYVYTGKEGKKKNRITLEEFATLSSGVINSCKLAIEGFDCPGLSVGIMLGIDSSSTKSTQAAGRVIRKEGSKYSEIFTLVLEDTVEQEWFRKSHQNSTYITIDVENLRKLLNGETWEPYKKKLQNFTYRF</sequence>
<dbReference type="Gene3D" id="3.40.50.300">
    <property type="entry name" value="P-loop containing nucleotide triphosphate hydrolases"/>
    <property type="match status" value="3"/>
</dbReference>
<dbReference type="PROSITE" id="PS51192">
    <property type="entry name" value="HELICASE_ATP_BIND_1"/>
    <property type="match status" value="1"/>
</dbReference>